<feature type="transmembrane region" description="Helical" evidence="1">
    <location>
        <begin position="6"/>
        <end position="26"/>
    </location>
</feature>
<proteinExistence type="predicted"/>
<reference evidence="2 3" key="1">
    <citation type="submission" date="2019-12" db="EMBL/GenBank/DDBJ databases">
        <authorList>
            <person name="Huq M.A."/>
        </authorList>
    </citation>
    <scope>NUCLEOTIDE SEQUENCE [LARGE SCALE GENOMIC DNA]</scope>
    <source>
        <strain evidence="2 3">MAH-34</strain>
    </source>
</reference>
<evidence type="ECO:0000256" key="1">
    <source>
        <dbReference type="SAM" id="Phobius"/>
    </source>
</evidence>
<keyword evidence="1" id="KW-0472">Membrane</keyword>
<keyword evidence="3" id="KW-1185">Reference proteome</keyword>
<dbReference type="RefSeq" id="WP_157323205.1">
    <property type="nucleotide sequence ID" value="NZ_WSEM01000020.1"/>
</dbReference>
<accession>A0ABW9UDX6</accession>
<organism evidence="2 3">
    <name type="scientific">Paenibacillus anseongense</name>
    <dbReference type="NCBI Taxonomy" id="2682845"/>
    <lineage>
        <taxon>Bacteria</taxon>
        <taxon>Bacillati</taxon>
        <taxon>Bacillota</taxon>
        <taxon>Bacilli</taxon>
        <taxon>Bacillales</taxon>
        <taxon>Paenibacillaceae</taxon>
        <taxon>Paenibacillus</taxon>
    </lineage>
</organism>
<evidence type="ECO:0000313" key="2">
    <source>
        <dbReference type="EMBL" id="MVQ38118.1"/>
    </source>
</evidence>
<dbReference type="Proteomes" id="UP000467637">
    <property type="component" value="Unassembled WGS sequence"/>
</dbReference>
<keyword evidence="1" id="KW-1133">Transmembrane helix</keyword>
<protein>
    <recommendedName>
        <fullName evidence="4">DNA-binding protein</fullName>
    </recommendedName>
</protein>
<evidence type="ECO:0000313" key="3">
    <source>
        <dbReference type="Proteomes" id="UP000467637"/>
    </source>
</evidence>
<gene>
    <name evidence="2" type="ORF">GON05_26170</name>
</gene>
<keyword evidence="1" id="KW-0812">Transmembrane</keyword>
<name>A0ABW9UDX6_9BACL</name>
<sequence>MKKENILLPISIIIFGLCLILSAWLISNGLKSQEHVEKSLKTSTQTKALMTSGEAAQYMGISLKDFDFLIKSQTELKSGISTYNTYMFIPYIDIGNQKYFNEVEIDKWIEYNMLNK</sequence>
<comment type="caution">
    <text evidence="2">The sequence shown here is derived from an EMBL/GenBank/DDBJ whole genome shotgun (WGS) entry which is preliminary data.</text>
</comment>
<evidence type="ECO:0008006" key="4">
    <source>
        <dbReference type="Google" id="ProtNLM"/>
    </source>
</evidence>
<dbReference type="EMBL" id="WSEM01000020">
    <property type="protein sequence ID" value="MVQ38118.1"/>
    <property type="molecule type" value="Genomic_DNA"/>
</dbReference>